<evidence type="ECO:0000256" key="3">
    <source>
        <dbReference type="ARBA" id="ARBA00023125"/>
    </source>
</evidence>
<dbReference type="OrthoDB" id="2077914at2"/>
<dbReference type="GO" id="GO:0005524">
    <property type="term" value="F:ATP binding"/>
    <property type="evidence" value="ECO:0007669"/>
    <property type="project" value="UniProtKB-KW"/>
</dbReference>
<keyword evidence="1" id="KW-0547">Nucleotide-binding</keyword>
<dbReference type="SMART" id="SM00487">
    <property type="entry name" value="DEXDc"/>
    <property type="match status" value="1"/>
</dbReference>
<protein>
    <submittedName>
        <fullName evidence="6">Superfamily II DNA RNA helicase</fullName>
    </submittedName>
</protein>
<name>A0A0R1ZUT4_9LACO</name>
<dbReference type="STRING" id="1291052.FC18_GL001260"/>
<keyword evidence="6" id="KW-0347">Helicase</keyword>
<organism evidence="6 7">
    <name type="scientific">Lacticaseibacillus sharpeae JCM 1186 = DSM 20505</name>
    <dbReference type="NCBI Taxonomy" id="1291052"/>
    <lineage>
        <taxon>Bacteria</taxon>
        <taxon>Bacillati</taxon>
        <taxon>Bacillota</taxon>
        <taxon>Bacilli</taxon>
        <taxon>Lactobacillales</taxon>
        <taxon>Lactobacillaceae</taxon>
        <taxon>Lacticaseibacillus</taxon>
    </lineage>
</organism>
<dbReference type="SUPFAM" id="SSF52540">
    <property type="entry name" value="P-loop containing nucleoside triphosphate hydrolases"/>
    <property type="match status" value="1"/>
</dbReference>
<dbReference type="EMBL" id="AYYO01000019">
    <property type="protein sequence ID" value="KRM55542.1"/>
    <property type="molecule type" value="Genomic_DNA"/>
</dbReference>
<dbReference type="Pfam" id="PF04851">
    <property type="entry name" value="ResIII"/>
    <property type="match status" value="1"/>
</dbReference>
<evidence type="ECO:0000256" key="2">
    <source>
        <dbReference type="ARBA" id="ARBA00022840"/>
    </source>
</evidence>
<dbReference type="PROSITE" id="PS51194">
    <property type="entry name" value="HELICASE_CTER"/>
    <property type="match status" value="1"/>
</dbReference>
<proteinExistence type="predicted"/>
<dbReference type="InterPro" id="IPR014001">
    <property type="entry name" value="Helicase_ATP-bd"/>
</dbReference>
<keyword evidence="3" id="KW-0238">DNA-binding</keyword>
<dbReference type="AlphaFoldDB" id="A0A0R1ZUT4"/>
<sequence length="430" mass="46972">MVKIEDVAGQQLTTAEVAWLKLPESILAQGRSVAAITRSGRSARCNRCGSRFAQHKQLLPNGSVYCPACIAMGRVTDQDRLWYFPAQPAVPTPVQMSWTGNLTPAQKRVADELVAAYERGAERLLWAVTGAGKTEMLFGVLERALRDGVRVAVVSPRIDVILELAPRIAAAFADVPLAVRYGASGPVPVTQLLLATVHQLLRYRQAFGLIVVDEVDAFPFSTDPMLESAVRNACSGTVLFLTATPGVNLMRQVKRGQIGVSYLPRRFHGYPLPVPQVTIVPQPTHFGAKQRAIISRVMRKCQRMLVFVPSITALKPVQQALAAMQIASLTVHAGEPAREERVRALREGRINVLVTTTILERGVTFYNCGVVVLQADALIFATSALVQMAGRAGRSKEHPDDPVEFVCANYTKTVHAAIKQIRSLNRRGAR</sequence>
<dbReference type="RefSeq" id="WP_054679761.1">
    <property type="nucleotide sequence ID" value="NZ_AYYO01000019.1"/>
</dbReference>
<dbReference type="Proteomes" id="UP000051679">
    <property type="component" value="Unassembled WGS sequence"/>
</dbReference>
<keyword evidence="7" id="KW-1185">Reference proteome</keyword>
<dbReference type="GO" id="GO:0006302">
    <property type="term" value="P:double-strand break repair"/>
    <property type="evidence" value="ECO:0007669"/>
    <property type="project" value="TreeGrafter"/>
</dbReference>
<comment type="caution">
    <text evidence="6">The sequence shown here is derived from an EMBL/GenBank/DDBJ whole genome shotgun (WGS) entry which is preliminary data.</text>
</comment>
<dbReference type="InterPro" id="IPR006935">
    <property type="entry name" value="Helicase/UvrB_N"/>
</dbReference>
<accession>A0A0R1ZUT4</accession>
<keyword evidence="6" id="KW-0378">Hydrolase</keyword>
<dbReference type="InterPro" id="IPR027417">
    <property type="entry name" value="P-loop_NTPase"/>
</dbReference>
<evidence type="ECO:0000313" key="6">
    <source>
        <dbReference type="EMBL" id="KRM55542.1"/>
    </source>
</evidence>
<dbReference type="GO" id="GO:0043138">
    <property type="term" value="F:3'-5' DNA helicase activity"/>
    <property type="evidence" value="ECO:0007669"/>
    <property type="project" value="TreeGrafter"/>
</dbReference>
<dbReference type="PATRIC" id="fig|1291052.5.peg.1278"/>
<evidence type="ECO:0000256" key="1">
    <source>
        <dbReference type="ARBA" id="ARBA00022741"/>
    </source>
</evidence>
<feature type="domain" description="Helicase C-terminal" evidence="5">
    <location>
        <begin position="293"/>
        <end position="430"/>
    </location>
</feature>
<dbReference type="GO" id="GO:0006270">
    <property type="term" value="P:DNA replication initiation"/>
    <property type="evidence" value="ECO:0007669"/>
    <property type="project" value="TreeGrafter"/>
</dbReference>
<dbReference type="Gene3D" id="3.40.50.300">
    <property type="entry name" value="P-loop containing nucleotide triphosphate hydrolases"/>
    <property type="match status" value="2"/>
</dbReference>
<gene>
    <name evidence="6" type="ORF">FC18_GL001260</name>
</gene>
<evidence type="ECO:0000259" key="4">
    <source>
        <dbReference type="PROSITE" id="PS51192"/>
    </source>
</evidence>
<reference evidence="6 7" key="1">
    <citation type="journal article" date="2015" name="Genome Announc.">
        <title>Expanding the biotechnology potential of lactobacilli through comparative genomics of 213 strains and associated genera.</title>
        <authorList>
            <person name="Sun Z."/>
            <person name="Harris H.M."/>
            <person name="McCann A."/>
            <person name="Guo C."/>
            <person name="Argimon S."/>
            <person name="Zhang W."/>
            <person name="Yang X."/>
            <person name="Jeffery I.B."/>
            <person name="Cooney J.C."/>
            <person name="Kagawa T.F."/>
            <person name="Liu W."/>
            <person name="Song Y."/>
            <person name="Salvetti E."/>
            <person name="Wrobel A."/>
            <person name="Rasinkangas P."/>
            <person name="Parkhill J."/>
            <person name="Rea M.C."/>
            <person name="O'Sullivan O."/>
            <person name="Ritari J."/>
            <person name="Douillard F.P."/>
            <person name="Paul Ross R."/>
            <person name="Yang R."/>
            <person name="Briner A.E."/>
            <person name="Felis G.E."/>
            <person name="de Vos W.M."/>
            <person name="Barrangou R."/>
            <person name="Klaenhammer T.R."/>
            <person name="Caufield P.W."/>
            <person name="Cui Y."/>
            <person name="Zhang H."/>
            <person name="O'Toole P.W."/>
        </authorList>
    </citation>
    <scope>NUCLEOTIDE SEQUENCE [LARGE SCALE GENOMIC DNA]</scope>
    <source>
        <strain evidence="6 7">DSM 20505</strain>
    </source>
</reference>
<dbReference type="InterPro" id="IPR001650">
    <property type="entry name" value="Helicase_C-like"/>
</dbReference>
<dbReference type="GO" id="GO:0006310">
    <property type="term" value="P:DNA recombination"/>
    <property type="evidence" value="ECO:0007669"/>
    <property type="project" value="TreeGrafter"/>
</dbReference>
<feature type="domain" description="Helicase ATP-binding" evidence="4">
    <location>
        <begin position="114"/>
        <end position="263"/>
    </location>
</feature>
<evidence type="ECO:0000313" key="7">
    <source>
        <dbReference type="Proteomes" id="UP000051679"/>
    </source>
</evidence>
<dbReference type="PANTHER" id="PTHR30580">
    <property type="entry name" value="PRIMOSOMAL PROTEIN N"/>
    <property type="match status" value="1"/>
</dbReference>
<dbReference type="GO" id="GO:0016787">
    <property type="term" value="F:hydrolase activity"/>
    <property type="evidence" value="ECO:0007669"/>
    <property type="project" value="InterPro"/>
</dbReference>
<keyword evidence="2" id="KW-0067">ATP-binding</keyword>
<evidence type="ECO:0000259" key="5">
    <source>
        <dbReference type="PROSITE" id="PS51194"/>
    </source>
</evidence>
<dbReference type="GO" id="GO:0003677">
    <property type="term" value="F:DNA binding"/>
    <property type="evidence" value="ECO:0007669"/>
    <property type="project" value="UniProtKB-KW"/>
</dbReference>
<dbReference type="SMART" id="SM00490">
    <property type="entry name" value="HELICc"/>
    <property type="match status" value="1"/>
</dbReference>
<dbReference type="PROSITE" id="PS51192">
    <property type="entry name" value="HELICASE_ATP_BIND_1"/>
    <property type="match status" value="1"/>
</dbReference>
<dbReference type="PANTHER" id="PTHR30580:SF1">
    <property type="entry name" value="COMF OPERON PROTEIN 1"/>
    <property type="match status" value="1"/>
</dbReference>
<dbReference type="Pfam" id="PF00271">
    <property type="entry name" value="Helicase_C"/>
    <property type="match status" value="1"/>
</dbReference>